<evidence type="ECO:0000256" key="1">
    <source>
        <dbReference type="SAM" id="SignalP"/>
    </source>
</evidence>
<proteinExistence type="evidence at transcript level"/>
<reference evidence="2" key="1">
    <citation type="journal article" date="2016" name="Insect Biochem. Mol. Biol.">
        <title>Comparative transcriptome analysis of chemosensory genes in two sister leaf beetles provides insights into chemosensory speciation.</title>
        <authorList>
            <person name="Zhang B."/>
            <person name="Zhang W."/>
            <person name="Nie R.E."/>
            <person name="Li W.Z."/>
            <person name="Segraves K.A."/>
            <person name="Yang X.K."/>
            <person name="Xue H.J."/>
        </authorList>
    </citation>
    <scope>NUCLEOTIDE SEQUENCE</scope>
</reference>
<dbReference type="EMBL" id="KX298760">
    <property type="protein sequence ID" value="APC94277.1"/>
    <property type="molecule type" value="mRNA"/>
</dbReference>
<evidence type="ECO:0000313" key="2">
    <source>
        <dbReference type="EMBL" id="APC94277.1"/>
    </source>
</evidence>
<protein>
    <submittedName>
        <fullName evidence="2">Odorant-binding protein 2</fullName>
    </submittedName>
</protein>
<accession>A0A1J0KKM7</accession>
<sequence length="137" mass="15329">MKTIFVLTCIVAVALAKNLPNLPENERVKLAQVHQSCQSDPKTYCDESKLRNLVNNIDDPVVGTHMMCMAVKAGLMKSNGDFDLGTMKNKISLVINDQSKVDGLVKKCSHKTDNLGKTANLMWVCFVQNDIQYYHKL</sequence>
<dbReference type="Pfam" id="PF01395">
    <property type="entry name" value="PBP_GOBP"/>
    <property type="match status" value="1"/>
</dbReference>
<feature type="signal peptide" evidence="1">
    <location>
        <begin position="1"/>
        <end position="16"/>
    </location>
</feature>
<feature type="chain" id="PRO_5012023412" evidence="1">
    <location>
        <begin position="17"/>
        <end position="137"/>
    </location>
</feature>
<dbReference type="GO" id="GO:0005549">
    <property type="term" value="F:odorant binding"/>
    <property type="evidence" value="ECO:0007669"/>
    <property type="project" value="InterPro"/>
</dbReference>
<keyword evidence="1" id="KW-0732">Signal</keyword>
<dbReference type="InterPro" id="IPR036728">
    <property type="entry name" value="PBP_GOBP_sf"/>
</dbReference>
<dbReference type="SMART" id="SM00708">
    <property type="entry name" value="PhBP"/>
    <property type="match status" value="1"/>
</dbReference>
<organism evidence="2">
    <name type="scientific">Pyrrhalta aenescens</name>
    <dbReference type="NCBI Taxonomy" id="281545"/>
    <lineage>
        <taxon>Eukaryota</taxon>
        <taxon>Metazoa</taxon>
        <taxon>Ecdysozoa</taxon>
        <taxon>Arthropoda</taxon>
        <taxon>Hexapoda</taxon>
        <taxon>Insecta</taxon>
        <taxon>Pterygota</taxon>
        <taxon>Neoptera</taxon>
        <taxon>Endopterygota</taxon>
        <taxon>Coleoptera</taxon>
        <taxon>Polyphaga</taxon>
        <taxon>Cucujiformia</taxon>
        <taxon>Chrysomeloidea</taxon>
        <taxon>Chrysomelidae</taxon>
        <taxon>Galerucinae</taxon>
        <taxon>Coelomerites</taxon>
        <taxon>Pyrrhalta</taxon>
    </lineage>
</organism>
<dbReference type="Gene3D" id="1.10.238.20">
    <property type="entry name" value="Pheromone/general odorant binding protein domain"/>
    <property type="match status" value="1"/>
</dbReference>
<dbReference type="CDD" id="cd23992">
    <property type="entry name" value="PBP_GOBP"/>
    <property type="match status" value="1"/>
</dbReference>
<dbReference type="SUPFAM" id="SSF47565">
    <property type="entry name" value="Insect pheromone/odorant-binding proteins"/>
    <property type="match status" value="1"/>
</dbReference>
<name>A0A1J0KKM7_9CUCU</name>
<dbReference type="InterPro" id="IPR006170">
    <property type="entry name" value="PBP/GOBP"/>
</dbReference>
<dbReference type="AlphaFoldDB" id="A0A1J0KKM7"/>